<sequence length="83" mass="9694">MADEFDPCECINLLTQEQRMQRLINMVCMPVTDDNRGDHRVVDPPLYTCGDQCWRLSTPFKLRDSQTVCNDNECFNDVRPKNP</sequence>
<accession>A0A7R9MQU4</accession>
<protein>
    <submittedName>
        <fullName evidence="1">Uncharacterized protein</fullName>
    </submittedName>
</protein>
<dbReference type="EMBL" id="CAJPVJ010039075">
    <property type="protein sequence ID" value="CAG2181664.1"/>
    <property type="molecule type" value="Genomic_DNA"/>
</dbReference>
<proteinExistence type="predicted"/>
<name>A0A7R9MQU4_9ACAR</name>
<reference evidence="1" key="1">
    <citation type="submission" date="2020-11" db="EMBL/GenBank/DDBJ databases">
        <authorList>
            <person name="Tran Van P."/>
        </authorList>
    </citation>
    <scope>NUCLEOTIDE SEQUENCE</scope>
</reference>
<evidence type="ECO:0000313" key="2">
    <source>
        <dbReference type="Proteomes" id="UP000728032"/>
    </source>
</evidence>
<evidence type="ECO:0000313" key="1">
    <source>
        <dbReference type="EMBL" id="CAD7664527.1"/>
    </source>
</evidence>
<organism evidence="1">
    <name type="scientific">Oppiella nova</name>
    <dbReference type="NCBI Taxonomy" id="334625"/>
    <lineage>
        <taxon>Eukaryota</taxon>
        <taxon>Metazoa</taxon>
        <taxon>Ecdysozoa</taxon>
        <taxon>Arthropoda</taxon>
        <taxon>Chelicerata</taxon>
        <taxon>Arachnida</taxon>
        <taxon>Acari</taxon>
        <taxon>Acariformes</taxon>
        <taxon>Sarcoptiformes</taxon>
        <taxon>Oribatida</taxon>
        <taxon>Brachypylina</taxon>
        <taxon>Oppioidea</taxon>
        <taxon>Oppiidae</taxon>
        <taxon>Oppiella</taxon>
    </lineage>
</organism>
<dbReference type="AlphaFoldDB" id="A0A7R9MQU4"/>
<keyword evidence="2" id="KW-1185">Reference proteome</keyword>
<gene>
    <name evidence="1" type="ORF">ONB1V03_LOCUS21085</name>
</gene>
<dbReference type="OrthoDB" id="10054061at2759"/>
<dbReference type="Proteomes" id="UP000728032">
    <property type="component" value="Unassembled WGS sequence"/>
</dbReference>
<dbReference type="EMBL" id="OC953900">
    <property type="protein sequence ID" value="CAD7664527.1"/>
    <property type="molecule type" value="Genomic_DNA"/>
</dbReference>